<accession>A0A4R5Q641</accession>
<dbReference type="InterPro" id="IPR053146">
    <property type="entry name" value="QDO-like"/>
</dbReference>
<comment type="caution">
    <text evidence="2">The sequence shown here is derived from an EMBL/GenBank/DDBJ whole genome shotgun (WGS) entry which is preliminary data.</text>
</comment>
<dbReference type="AlphaFoldDB" id="A0A4R5Q641"/>
<evidence type="ECO:0000313" key="3">
    <source>
        <dbReference type="Proteomes" id="UP000295096"/>
    </source>
</evidence>
<evidence type="ECO:0000313" key="2">
    <source>
        <dbReference type="EMBL" id="TDH58023.1"/>
    </source>
</evidence>
<dbReference type="SUPFAM" id="SSF51182">
    <property type="entry name" value="RmlC-like cupins"/>
    <property type="match status" value="1"/>
</dbReference>
<gene>
    <name evidence="2" type="ORF">E2C06_34780</name>
</gene>
<reference evidence="2 3" key="1">
    <citation type="journal article" date="2016" name="J. Microbiol.">
        <title>Dankookia rubra gen. nov., sp. nov., an alphaproteobacterium isolated from sediment of a shallow stream.</title>
        <authorList>
            <person name="Kim W.H."/>
            <person name="Kim D.H."/>
            <person name="Kang K."/>
            <person name="Ahn T.Y."/>
        </authorList>
    </citation>
    <scope>NUCLEOTIDE SEQUENCE [LARGE SCALE GENOMIC DNA]</scope>
    <source>
        <strain evidence="2 3">JCM30602</strain>
    </source>
</reference>
<organism evidence="2 3">
    <name type="scientific">Dankookia rubra</name>
    <dbReference type="NCBI Taxonomy" id="1442381"/>
    <lineage>
        <taxon>Bacteria</taxon>
        <taxon>Pseudomonadati</taxon>
        <taxon>Pseudomonadota</taxon>
        <taxon>Alphaproteobacteria</taxon>
        <taxon>Acetobacterales</taxon>
        <taxon>Roseomonadaceae</taxon>
        <taxon>Dankookia</taxon>
    </lineage>
</organism>
<dbReference type="Proteomes" id="UP000295096">
    <property type="component" value="Unassembled WGS sequence"/>
</dbReference>
<feature type="domain" description="Cupin type-2" evidence="1">
    <location>
        <begin position="44"/>
        <end position="111"/>
    </location>
</feature>
<protein>
    <submittedName>
        <fullName evidence="2">Cupin domain-containing protein</fullName>
    </submittedName>
</protein>
<evidence type="ECO:0000259" key="1">
    <source>
        <dbReference type="Pfam" id="PF07883"/>
    </source>
</evidence>
<dbReference type="InterPro" id="IPR014710">
    <property type="entry name" value="RmlC-like_jellyroll"/>
</dbReference>
<dbReference type="PANTHER" id="PTHR36440">
    <property type="entry name" value="PUTATIVE (AFU_ORTHOLOGUE AFUA_8G07350)-RELATED"/>
    <property type="match status" value="1"/>
</dbReference>
<dbReference type="PANTHER" id="PTHR36440:SF1">
    <property type="entry name" value="PUTATIVE (AFU_ORTHOLOGUE AFUA_8G07350)-RELATED"/>
    <property type="match status" value="1"/>
</dbReference>
<dbReference type="Gene3D" id="2.60.120.10">
    <property type="entry name" value="Jelly Rolls"/>
    <property type="match status" value="1"/>
</dbReference>
<name>A0A4R5Q641_9PROT</name>
<dbReference type="EMBL" id="SMSJ01000165">
    <property type="protein sequence ID" value="TDH58023.1"/>
    <property type="molecule type" value="Genomic_DNA"/>
</dbReference>
<dbReference type="OrthoDB" id="9798709at2"/>
<dbReference type="InterPro" id="IPR013096">
    <property type="entry name" value="Cupin_2"/>
</dbReference>
<sequence>MASGLEGFIVAPHEGMAWGMGPGRPAVFKILTDATDGRVGVFEEMVPPGVGTPLHIHRDSDEVIYILSGEFIARLGDRTHRISTGAWAFVPRTIVHGWRNCGTSEGRALFMFAPGGGAKSFEELCRQGKSLPEIDPAVRAEIFERNGHTVITRDWE</sequence>
<keyword evidence="3" id="KW-1185">Reference proteome</keyword>
<dbReference type="InterPro" id="IPR011051">
    <property type="entry name" value="RmlC_Cupin_sf"/>
</dbReference>
<proteinExistence type="predicted"/>
<dbReference type="Pfam" id="PF07883">
    <property type="entry name" value="Cupin_2"/>
    <property type="match status" value="1"/>
</dbReference>